<protein>
    <submittedName>
        <fullName evidence="2">ATP synthase F0 subunit 8</fullName>
    </submittedName>
</protein>
<dbReference type="EMBL" id="MF326972">
    <property type="protein sequence ID" value="AUF70004.1"/>
    <property type="molecule type" value="Genomic_DNA"/>
</dbReference>
<proteinExistence type="predicted"/>
<sequence>MPQLSPISWVLVSFFMLVMIICIGVKVWWGNSVMVYYTGIPSGSDKVFSYRLFGWKS</sequence>
<name>A0A4Y1KQ45_9BIVA</name>
<gene>
    <name evidence="2" type="primary">atp8</name>
</gene>
<feature type="transmembrane region" description="Helical" evidence="1">
    <location>
        <begin position="6"/>
        <end position="29"/>
    </location>
</feature>
<evidence type="ECO:0000313" key="2">
    <source>
        <dbReference type="EMBL" id="AUF70004.1"/>
    </source>
</evidence>
<reference evidence="2" key="1">
    <citation type="journal article" date="2019" name="Mitochondrial DNA Part B Resour">
        <title>The complete male-type mitochondrial genomes of the Fatmucket, Lampsilis siliquoidea, and the endangered Arkansas Fatmucket, Lampsilis powellii.</title>
        <authorList>
            <person name="Chase E.E."/>
            <person name="Robicheau B.M."/>
            <person name="Hoeh W.R."/>
            <person name="Harris J.L."/>
            <person name="Stewart D.T."/>
            <person name="Breton S."/>
        </authorList>
    </citation>
    <scope>NUCLEOTIDE SEQUENCE</scope>
    <source>
        <strain evidence="2">H2613</strain>
    </source>
</reference>
<keyword evidence="2" id="KW-0496">Mitochondrion</keyword>
<dbReference type="AlphaFoldDB" id="A0A4Y1KQ45"/>
<keyword evidence="1" id="KW-0472">Membrane</keyword>
<evidence type="ECO:0000256" key="1">
    <source>
        <dbReference type="SAM" id="Phobius"/>
    </source>
</evidence>
<organism evidence="2">
    <name type="scientific">Lampsilis powellii</name>
    <dbReference type="NCBI Taxonomy" id="106594"/>
    <lineage>
        <taxon>Eukaryota</taxon>
        <taxon>Metazoa</taxon>
        <taxon>Spiralia</taxon>
        <taxon>Lophotrochozoa</taxon>
        <taxon>Mollusca</taxon>
        <taxon>Bivalvia</taxon>
        <taxon>Autobranchia</taxon>
        <taxon>Heteroconchia</taxon>
        <taxon>Palaeoheterodonta</taxon>
        <taxon>Unionida</taxon>
        <taxon>Unionoidea</taxon>
        <taxon>Unionidae</taxon>
        <taxon>Ambleminae</taxon>
        <taxon>Lampsilini</taxon>
        <taxon>Lampsilis</taxon>
    </lineage>
</organism>
<keyword evidence="1" id="KW-1133">Transmembrane helix</keyword>
<accession>A0A4Y1KQ45</accession>
<geneLocation type="mitochondrion" evidence="2"/>
<keyword evidence="1" id="KW-0812">Transmembrane</keyword>